<dbReference type="InterPro" id="IPR011045">
    <property type="entry name" value="N2O_reductase_N"/>
</dbReference>
<accession>A0A918S124</accession>
<dbReference type="Proteomes" id="UP000646579">
    <property type="component" value="Unassembled WGS sequence"/>
</dbReference>
<evidence type="ECO:0008006" key="4">
    <source>
        <dbReference type="Google" id="ProtNLM"/>
    </source>
</evidence>
<organism evidence="2 3">
    <name type="scientific">Devosia pacifica</name>
    <dbReference type="NCBI Taxonomy" id="1335967"/>
    <lineage>
        <taxon>Bacteria</taxon>
        <taxon>Pseudomonadati</taxon>
        <taxon>Pseudomonadota</taxon>
        <taxon>Alphaproteobacteria</taxon>
        <taxon>Hyphomicrobiales</taxon>
        <taxon>Devosiaceae</taxon>
        <taxon>Devosia</taxon>
    </lineage>
</organism>
<name>A0A918S124_9HYPH</name>
<keyword evidence="1" id="KW-0732">Signal</keyword>
<protein>
    <recommendedName>
        <fullName evidence="4">Zinc transport system substrate-binding protein</fullName>
    </recommendedName>
</protein>
<evidence type="ECO:0000256" key="1">
    <source>
        <dbReference type="SAM" id="SignalP"/>
    </source>
</evidence>
<keyword evidence="3" id="KW-1185">Reference proteome</keyword>
<gene>
    <name evidence="2" type="ORF">GCM10007989_10150</name>
</gene>
<evidence type="ECO:0000313" key="2">
    <source>
        <dbReference type="EMBL" id="GHA16923.1"/>
    </source>
</evidence>
<dbReference type="InterPro" id="IPR015943">
    <property type="entry name" value="WD40/YVTN_repeat-like_dom_sf"/>
</dbReference>
<comment type="caution">
    <text evidence="2">The sequence shown here is derived from an EMBL/GenBank/DDBJ whole genome shotgun (WGS) entry which is preliminary data.</text>
</comment>
<sequence length="402" mass="42549">MRLCALRALSASVLLMAVPSLADDSETHWRVFVADQADGGVTALDLDAPENRWQFELAGPARLYPSQSGAALLAVQSDNDQVSVFNSGISLDSHGDHADIAVSEPEQIDGALEGARPFHVVSHGPEMSINFDAGGYVLTLEESDLLEGRLDGTSFEQNTAHHGFAVPIKDYVISSVAAEPEDDAEVLPPRVGLAAFSPDGEMIGDLHTCTDLHGEAFSGSYLVAGCAEGIAALDTSGSEPVMQMLAYPDDLPAAKTGTLLGSKAMQVFLGNYGADALVVIDPAEEPHLRHIALPYRSVDFILDPAKPQFGYVLTEDGTLHRINLLTASIEDSAGVSEPYSMDGHWRDPRPRLAIAGGDVLMTDPLNNAVKVIDAETLAVSRSIEVEGLPYNIAVVGGSGLTH</sequence>
<evidence type="ECO:0000313" key="3">
    <source>
        <dbReference type="Proteomes" id="UP000646579"/>
    </source>
</evidence>
<feature type="chain" id="PRO_5037426725" description="Zinc transport system substrate-binding protein" evidence="1">
    <location>
        <begin position="23"/>
        <end position="402"/>
    </location>
</feature>
<dbReference type="Gene3D" id="2.130.10.10">
    <property type="entry name" value="YVTN repeat-like/Quinoprotein amine dehydrogenase"/>
    <property type="match status" value="1"/>
</dbReference>
<proteinExistence type="predicted"/>
<dbReference type="SUPFAM" id="SSF50974">
    <property type="entry name" value="Nitrous oxide reductase, N-terminal domain"/>
    <property type="match status" value="1"/>
</dbReference>
<reference evidence="2" key="1">
    <citation type="journal article" date="2014" name="Int. J. Syst. Evol. Microbiol.">
        <title>Complete genome sequence of Corynebacterium casei LMG S-19264T (=DSM 44701T), isolated from a smear-ripened cheese.</title>
        <authorList>
            <consortium name="US DOE Joint Genome Institute (JGI-PGF)"/>
            <person name="Walter F."/>
            <person name="Albersmeier A."/>
            <person name="Kalinowski J."/>
            <person name="Ruckert C."/>
        </authorList>
    </citation>
    <scope>NUCLEOTIDE SEQUENCE</scope>
    <source>
        <strain evidence="2">KCTC 32437</strain>
    </source>
</reference>
<dbReference type="EMBL" id="BMZE01000001">
    <property type="protein sequence ID" value="GHA16923.1"/>
    <property type="molecule type" value="Genomic_DNA"/>
</dbReference>
<reference evidence="2" key="2">
    <citation type="submission" date="2020-09" db="EMBL/GenBank/DDBJ databases">
        <authorList>
            <person name="Sun Q."/>
            <person name="Kim S."/>
        </authorList>
    </citation>
    <scope>NUCLEOTIDE SEQUENCE</scope>
    <source>
        <strain evidence="2">KCTC 32437</strain>
    </source>
</reference>
<dbReference type="AlphaFoldDB" id="A0A918S124"/>
<feature type="signal peptide" evidence="1">
    <location>
        <begin position="1"/>
        <end position="22"/>
    </location>
</feature>